<dbReference type="Proteomes" id="UP001216899">
    <property type="component" value="Chromosome"/>
</dbReference>
<keyword evidence="1" id="KW-0812">Transmembrane</keyword>
<feature type="transmembrane region" description="Helical" evidence="1">
    <location>
        <begin position="32"/>
        <end position="54"/>
    </location>
</feature>
<proteinExistence type="predicted"/>
<dbReference type="RefSeq" id="WP_273742800.1">
    <property type="nucleotide sequence ID" value="NZ_CP117466.1"/>
</dbReference>
<gene>
    <name evidence="2" type="ORF">PRL19_09705</name>
</gene>
<name>A0ABY7UQ85_9RHOB</name>
<keyword evidence="1" id="KW-1133">Transmembrane helix</keyword>
<reference evidence="2 3" key="1">
    <citation type="submission" date="2023-02" db="EMBL/GenBank/DDBJ databases">
        <title>Whole genome sequenc of Paracoccus marcusii MBLB0836.</title>
        <authorList>
            <person name="Seo M.-J."/>
            <person name="Cho E.-S."/>
            <person name="Hwang C.Y."/>
        </authorList>
    </citation>
    <scope>NUCLEOTIDE SEQUENCE [LARGE SCALE GENOMIC DNA]</scope>
    <source>
        <strain evidence="2 3">MBLB0836</strain>
    </source>
</reference>
<organism evidence="2 3">
    <name type="scientific">Paracoccus marcusii</name>
    <dbReference type="NCBI Taxonomy" id="59779"/>
    <lineage>
        <taxon>Bacteria</taxon>
        <taxon>Pseudomonadati</taxon>
        <taxon>Pseudomonadota</taxon>
        <taxon>Alphaproteobacteria</taxon>
        <taxon>Rhodobacterales</taxon>
        <taxon>Paracoccaceae</taxon>
        <taxon>Paracoccus</taxon>
    </lineage>
</organism>
<keyword evidence="3" id="KW-1185">Reference proteome</keyword>
<keyword evidence="1" id="KW-0472">Membrane</keyword>
<evidence type="ECO:0000256" key="1">
    <source>
        <dbReference type="SAM" id="Phobius"/>
    </source>
</evidence>
<accession>A0ABY7UQ85</accession>
<protein>
    <submittedName>
        <fullName evidence="2">Uncharacterized protein</fullName>
    </submittedName>
</protein>
<sequence>MTPEAMTHDQLMQALSPIRLPTPMAILSTAEMAALLALGIIAGLVLALAVLPFTRRRAARPRLRVAALRGLPVPDRLLAIARMLGNLPAALRPAAYGAAPPPSDRRIEAITRGARLRRLWRR</sequence>
<dbReference type="EMBL" id="CP117466">
    <property type="protein sequence ID" value="WDA11576.1"/>
    <property type="molecule type" value="Genomic_DNA"/>
</dbReference>
<evidence type="ECO:0000313" key="3">
    <source>
        <dbReference type="Proteomes" id="UP001216899"/>
    </source>
</evidence>
<evidence type="ECO:0000313" key="2">
    <source>
        <dbReference type="EMBL" id="WDA11576.1"/>
    </source>
</evidence>